<dbReference type="InterPro" id="IPR018114">
    <property type="entry name" value="TRYPSIN_HIS"/>
</dbReference>
<proteinExistence type="inferred from homology"/>
<feature type="domain" description="Peptidase S1" evidence="8">
    <location>
        <begin position="149"/>
        <end position="419"/>
    </location>
</feature>
<evidence type="ECO:0000256" key="4">
    <source>
        <dbReference type="ARBA" id="ARBA00024195"/>
    </source>
</evidence>
<reference evidence="9" key="1">
    <citation type="submission" date="2021-07" db="EMBL/GenBank/DDBJ databases">
        <authorList>
            <person name="Catto M.A."/>
            <person name="Jacobson A."/>
            <person name="Kennedy G."/>
            <person name="Labadie P."/>
            <person name="Hunt B.G."/>
            <person name="Srinivasan R."/>
        </authorList>
    </citation>
    <scope>NUCLEOTIDE SEQUENCE</scope>
    <source>
        <strain evidence="9">PL_HMW_Pooled</strain>
        <tissue evidence="9">Head</tissue>
    </source>
</reference>
<keyword evidence="2" id="KW-1015">Disulfide bond</keyword>
<dbReference type="PRINTS" id="PR00722">
    <property type="entry name" value="CHYMOTRYPSIN"/>
</dbReference>
<reference evidence="9" key="2">
    <citation type="journal article" date="2023" name="BMC Genomics">
        <title>Pest status, molecular evolution, and epigenetic factors derived from the genome assembly of Frankliniella fusca, a thysanopteran phytovirus vector.</title>
        <authorList>
            <person name="Catto M.A."/>
            <person name="Labadie P.E."/>
            <person name="Jacobson A.L."/>
            <person name="Kennedy G.G."/>
            <person name="Srinivasan R."/>
            <person name="Hunt B.G."/>
        </authorList>
    </citation>
    <scope>NUCLEOTIDE SEQUENCE</scope>
    <source>
        <strain evidence="9">PL_HMW_Pooled</strain>
    </source>
</reference>
<evidence type="ECO:0000313" key="10">
    <source>
        <dbReference type="Proteomes" id="UP001219518"/>
    </source>
</evidence>
<keyword evidence="3" id="KW-0325">Glycoprotein</keyword>
<feature type="chain" id="PRO_5042281164" evidence="7">
    <location>
        <begin position="29"/>
        <end position="420"/>
    </location>
</feature>
<dbReference type="InterPro" id="IPR043504">
    <property type="entry name" value="Peptidase_S1_PA_chymotrypsin"/>
</dbReference>
<comment type="similarity">
    <text evidence="4">Belongs to the peptidase S1 family. CLIP subfamily.</text>
</comment>
<dbReference type="GO" id="GO:0006508">
    <property type="term" value="P:proteolysis"/>
    <property type="evidence" value="ECO:0007669"/>
    <property type="project" value="UniProtKB-KW"/>
</dbReference>
<dbReference type="FunFam" id="2.40.10.10:FF:000028">
    <property type="entry name" value="Serine protease easter"/>
    <property type="match status" value="1"/>
</dbReference>
<dbReference type="SUPFAM" id="SSF50494">
    <property type="entry name" value="Trypsin-like serine proteases"/>
    <property type="match status" value="1"/>
</dbReference>
<accession>A0AAE1I150</accession>
<dbReference type="PANTHER" id="PTHR24258">
    <property type="entry name" value="SERINE PROTEASE-RELATED"/>
    <property type="match status" value="1"/>
</dbReference>
<evidence type="ECO:0000256" key="7">
    <source>
        <dbReference type="SAM" id="SignalP"/>
    </source>
</evidence>
<dbReference type="Pfam" id="PF00089">
    <property type="entry name" value="Trypsin"/>
    <property type="match status" value="1"/>
</dbReference>
<gene>
    <name evidence="9" type="ORF">KUF71_025512</name>
</gene>
<evidence type="ECO:0000256" key="1">
    <source>
        <dbReference type="ARBA" id="ARBA00022729"/>
    </source>
</evidence>
<dbReference type="PANTHER" id="PTHR24258:SF144">
    <property type="entry name" value="GH14088P"/>
    <property type="match status" value="1"/>
</dbReference>
<dbReference type="AlphaFoldDB" id="A0AAE1I150"/>
<keyword evidence="10" id="KW-1185">Reference proteome</keyword>
<dbReference type="PROSITE" id="PS00135">
    <property type="entry name" value="TRYPSIN_SER"/>
    <property type="match status" value="1"/>
</dbReference>
<dbReference type="InterPro" id="IPR033116">
    <property type="entry name" value="TRYPSIN_SER"/>
</dbReference>
<name>A0AAE1I150_9NEOP</name>
<keyword evidence="5" id="KW-0720">Serine protease</keyword>
<dbReference type="PROSITE" id="PS00134">
    <property type="entry name" value="TRYPSIN_HIS"/>
    <property type="match status" value="1"/>
</dbReference>
<feature type="region of interest" description="Disordered" evidence="6">
    <location>
        <begin position="71"/>
        <end position="130"/>
    </location>
</feature>
<dbReference type="InterPro" id="IPR001254">
    <property type="entry name" value="Trypsin_dom"/>
</dbReference>
<protein>
    <submittedName>
        <fullName evidence="9">Melanization protease 1</fullName>
    </submittedName>
</protein>
<evidence type="ECO:0000259" key="8">
    <source>
        <dbReference type="PROSITE" id="PS50240"/>
    </source>
</evidence>
<dbReference type="Gene3D" id="2.40.10.10">
    <property type="entry name" value="Trypsin-like serine proteases"/>
    <property type="match status" value="2"/>
</dbReference>
<dbReference type="InterPro" id="IPR001314">
    <property type="entry name" value="Peptidase_S1A"/>
</dbReference>
<evidence type="ECO:0000256" key="6">
    <source>
        <dbReference type="SAM" id="MobiDB-lite"/>
    </source>
</evidence>
<dbReference type="InterPro" id="IPR009003">
    <property type="entry name" value="Peptidase_S1_PA"/>
</dbReference>
<evidence type="ECO:0000256" key="5">
    <source>
        <dbReference type="RuleBase" id="RU363034"/>
    </source>
</evidence>
<comment type="caution">
    <text evidence="9">The sequence shown here is derived from an EMBL/GenBank/DDBJ whole genome shotgun (WGS) entry which is preliminary data.</text>
</comment>
<dbReference type="GO" id="GO:0004252">
    <property type="term" value="F:serine-type endopeptidase activity"/>
    <property type="evidence" value="ECO:0007669"/>
    <property type="project" value="InterPro"/>
</dbReference>
<dbReference type="Proteomes" id="UP001219518">
    <property type="component" value="Unassembled WGS sequence"/>
</dbReference>
<dbReference type="EMBL" id="JAHWGI010001421">
    <property type="protein sequence ID" value="KAK3931253.1"/>
    <property type="molecule type" value="Genomic_DNA"/>
</dbReference>
<feature type="compositionally biased region" description="Low complexity" evidence="6">
    <location>
        <begin position="106"/>
        <end position="129"/>
    </location>
</feature>
<keyword evidence="5 9" id="KW-0645">Protease</keyword>
<evidence type="ECO:0000256" key="3">
    <source>
        <dbReference type="ARBA" id="ARBA00023180"/>
    </source>
</evidence>
<organism evidence="9 10">
    <name type="scientific">Frankliniella fusca</name>
    <dbReference type="NCBI Taxonomy" id="407009"/>
    <lineage>
        <taxon>Eukaryota</taxon>
        <taxon>Metazoa</taxon>
        <taxon>Ecdysozoa</taxon>
        <taxon>Arthropoda</taxon>
        <taxon>Hexapoda</taxon>
        <taxon>Insecta</taxon>
        <taxon>Pterygota</taxon>
        <taxon>Neoptera</taxon>
        <taxon>Paraneoptera</taxon>
        <taxon>Thysanoptera</taxon>
        <taxon>Terebrantia</taxon>
        <taxon>Thripoidea</taxon>
        <taxon>Thripidae</taxon>
        <taxon>Frankliniella</taxon>
    </lineage>
</organism>
<sequence length="420" mass="44100">MPPRTSPTAAVLVLASAVLAALVVSADSAPGKLDNDDLPEEEGGSDAGARGLFSFGPGNLAGYEFQTDVDVCRGHPEDSGGKTPGVPRSPALLDGELQDGGDTAHPVTPSPEVSSVQPSPLESQPPQAEGEALINPPGCGTYYEVIQLVYGGSASLIVSMPWVVRLGYSLEGDGGLLSYQCGGSLINHRYVLTAAHCVGKDRDPVEVLLGDQGSDEPRCRWTRQGLACAPPPPVSVRVERVIRHPQYCGDLTSPNLHQNDVALLRLASPVSFTEAVKPICLPEQWTVHVNTSEGASAIVAGWGTTDHSPFSRHYYAPGSRSLMHASVPLWSEAACRRVFQPLGLHVGPGQVCAGGKVGVDSCEGDSGGPLFRPGAVRGEMRMVQVGVVSYGLKHCATQGVPGVYARVESYMPWITSNLAP</sequence>
<feature type="signal peptide" evidence="7">
    <location>
        <begin position="1"/>
        <end position="28"/>
    </location>
</feature>
<feature type="region of interest" description="Disordered" evidence="6">
    <location>
        <begin position="28"/>
        <end position="52"/>
    </location>
</feature>
<dbReference type="CDD" id="cd00190">
    <property type="entry name" value="Tryp_SPc"/>
    <property type="match status" value="1"/>
</dbReference>
<dbReference type="PROSITE" id="PS50240">
    <property type="entry name" value="TRYPSIN_DOM"/>
    <property type="match status" value="1"/>
</dbReference>
<evidence type="ECO:0000256" key="2">
    <source>
        <dbReference type="ARBA" id="ARBA00023157"/>
    </source>
</evidence>
<keyword evidence="5" id="KW-0378">Hydrolase</keyword>
<evidence type="ECO:0000313" key="9">
    <source>
        <dbReference type="EMBL" id="KAK3931253.1"/>
    </source>
</evidence>
<keyword evidence="1 7" id="KW-0732">Signal</keyword>
<dbReference type="SMART" id="SM00020">
    <property type="entry name" value="Tryp_SPc"/>
    <property type="match status" value="1"/>
</dbReference>
<feature type="compositionally biased region" description="Basic and acidic residues" evidence="6">
    <location>
        <begin position="71"/>
        <end position="80"/>
    </location>
</feature>